<protein>
    <submittedName>
        <fullName evidence="2">Uncharacterized protein</fullName>
    </submittedName>
</protein>
<evidence type="ECO:0000256" key="1">
    <source>
        <dbReference type="SAM" id="SignalP"/>
    </source>
</evidence>
<dbReference type="SUPFAM" id="SSF52540">
    <property type="entry name" value="P-loop containing nucleoside triphosphate hydrolases"/>
    <property type="match status" value="1"/>
</dbReference>
<dbReference type="EMBL" id="CAXAMN010011001">
    <property type="protein sequence ID" value="CAK9033332.1"/>
    <property type="molecule type" value="Genomic_DNA"/>
</dbReference>
<dbReference type="InterPro" id="IPR027417">
    <property type="entry name" value="P-loop_NTPase"/>
</dbReference>
<dbReference type="PANTHER" id="PTHR36978:SF4">
    <property type="entry name" value="P-LOOP CONTAINING NUCLEOSIDE TRIPHOSPHATE HYDROLASE PROTEIN"/>
    <property type="match status" value="1"/>
</dbReference>
<reference evidence="2 3" key="1">
    <citation type="submission" date="2024-02" db="EMBL/GenBank/DDBJ databases">
        <authorList>
            <person name="Chen Y."/>
            <person name="Shah S."/>
            <person name="Dougan E. K."/>
            <person name="Thang M."/>
            <person name="Chan C."/>
        </authorList>
    </citation>
    <scope>NUCLEOTIDE SEQUENCE [LARGE SCALE GENOMIC DNA]</scope>
</reference>
<sequence length="285" mass="31971">MTFHILLLSWQLASALEVLDVGASRTGTQSLRAALDLLGVTPMVSGSHLRVFAHPTANGGFGEGYKTLHSGYDPGSREASCEYLFGNGTVEAAMKSLDGYDAAMDEPFHLLYREVMATFPESKFVYPAVDPEMWFASYDKLISEINTFFRSTNKMLRGLKRGLHVDLGPFDPDHLKNFGRSTLDKACDKCHSWGCRFGHSDAQDSKQQCIQSYRKHLQNLTQAIPKDRLLIFNMSDGWAPLCNFLGKSIPKQPFPHVDIFQSSFDILEKASSFVQKSAQWKPYEL</sequence>
<evidence type="ECO:0000313" key="2">
    <source>
        <dbReference type="EMBL" id="CAK9033332.1"/>
    </source>
</evidence>
<proteinExistence type="predicted"/>
<organism evidence="2 3">
    <name type="scientific">Durusdinium trenchii</name>
    <dbReference type="NCBI Taxonomy" id="1381693"/>
    <lineage>
        <taxon>Eukaryota</taxon>
        <taxon>Sar</taxon>
        <taxon>Alveolata</taxon>
        <taxon>Dinophyceae</taxon>
        <taxon>Suessiales</taxon>
        <taxon>Symbiodiniaceae</taxon>
        <taxon>Durusdinium</taxon>
    </lineage>
</organism>
<keyword evidence="1" id="KW-0732">Signal</keyword>
<dbReference type="Proteomes" id="UP001642484">
    <property type="component" value="Unassembled WGS sequence"/>
</dbReference>
<keyword evidence="3" id="KW-1185">Reference proteome</keyword>
<name>A0ABP0L3H9_9DINO</name>
<dbReference type="PANTHER" id="PTHR36978">
    <property type="entry name" value="P-LOOP CONTAINING NUCLEOTIDE TRIPHOSPHATE HYDROLASE"/>
    <property type="match status" value="1"/>
</dbReference>
<dbReference type="Gene3D" id="3.40.50.300">
    <property type="entry name" value="P-loop containing nucleotide triphosphate hydrolases"/>
    <property type="match status" value="1"/>
</dbReference>
<dbReference type="Pfam" id="PF17784">
    <property type="entry name" value="Sulfotransfer_4"/>
    <property type="match status" value="1"/>
</dbReference>
<feature type="signal peptide" evidence="1">
    <location>
        <begin position="1"/>
        <end position="15"/>
    </location>
</feature>
<feature type="chain" id="PRO_5046414174" evidence="1">
    <location>
        <begin position="16"/>
        <end position="285"/>
    </location>
</feature>
<gene>
    <name evidence="2" type="ORF">CCMP2556_LOCUS19028</name>
</gene>
<accession>A0ABP0L3H9</accession>
<dbReference type="InterPro" id="IPR040632">
    <property type="entry name" value="Sulfotransfer_4"/>
</dbReference>
<comment type="caution">
    <text evidence="2">The sequence shown here is derived from an EMBL/GenBank/DDBJ whole genome shotgun (WGS) entry which is preliminary data.</text>
</comment>
<evidence type="ECO:0000313" key="3">
    <source>
        <dbReference type="Proteomes" id="UP001642484"/>
    </source>
</evidence>